<keyword evidence="8" id="KW-0554">One-carbon metabolism</keyword>
<evidence type="ECO:0000256" key="1">
    <source>
        <dbReference type="ARBA" id="ARBA00002533"/>
    </source>
</evidence>
<dbReference type="GO" id="GO:0030269">
    <property type="term" value="F:tetrahydromethanopterin S-methyltransferase activity"/>
    <property type="evidence" value="ECO:0007669"/>
    <property type="project" value="UniProtKB-EC"/>
</dbReference>
<protein>
    <recommendedName>
        <fullName evidence="6">Tetrahydromethanopterin S-methyltransferase subunit B</fullName>
        <ecNumber evidence="18">7.2.1.4</ecNumber>
    </recommendedName>
    <alternativeName>
        <fullName evidence="16">N5-methyltetrahydromethanopterin--coenzyme M methyltransferase subunit B</fullName>
    </alternativeName>
</protein>
<keyword evidence="12" id="KW-1278">Translocase</keyword>
<dbReference type="GO" id="GO:0019386">
    <property type="term" value="P:methanogenesis, from carbon dioxide"/>
    <property type="evidence" value="ECO:0007669"/>
    <property type="project" value="UniProtKB-UniPathway"/>
</dbReference>
<feature type="transmembrane region" description="Helical" evidence="19">
    <location>
        <begin position="79"/>
        <end position="97"/>
    </location>
</feature>
<keyword evidence="14" id="KW-0484">Methanogenesis</keyword>
<gene>
    <name evidence="20" type="ORF">EMLJLAPB_00678</name>
</gene>
<evidence type="ECO:0000313" key="21">
    <source>
        <dbReference type="Proteomes" id="UP000634805"/>
    </source>
</evidence>
<dbReference type="Pfam" id="PF05440">
    <property type="entry name" value="MtrB"/>
    <property type="match status" value="1"/>
</dbReference>
<dbReference type="InterPro" id="IPR008690">
    <property type="entry name" value="MtrB_MeTrfase"/>
</dbReference>
<dbReference type="EMBL" id="CAJHIS010000017">
    <property type="protein sequence ID" value="CAD6494005.1"/>
    <property type="molecule type" value="Genomic_DNA"/>
</dbReference>
<evidence type="ECO:0000256" key="10">
    <source>
        <dbReference type="ARBA" id="ARBA00022679"/>
    </source>
</evidence>
<evidence type="ECO:0000256" key="9">
    <source>
        <dbReference type="ARBA" id="ARBA00022603"/>
    </source>
</evidence>
<dbReference type="PIRSF" id="PIRSF005518">
    <property type="entry name" value="MtrB"/>
    <property type="match status" value="1"/>
</dbReference>
<evidence type="ECO:0000256" key="6">
    <source>
        <dbReference type="ARBA" id="ARBA00015127"/>
    </source>
</evidence>
<accession>A0A811TGX9</accession>
<comment type="similarity">
    <text evidence="4">Belongs to the MtrB family.</text>
</comment>
<evidence type="ECO:0000256" key="5">
    <source>
        <dbReference type="ARBA" id="ARBA00011616"/>
    </source>
</evidence>
<reference evidence="20" key="1">
    <citation type="submission" date="2020-10" db="EMBL/GenBank/DDBJ databases">
        <authorList>
            <person name="Hahn C.J."/>
            <person name="Laso-Perez R."/>
            <person name="Vulcano F."/>
            <person name="Vaziourakis K.-M."/>
            <person name="Stokke R."/>
            <person name="Steen I.H."/>
            <person name="Teske A."/>
            <person name="Boetius A."/>
            <person name="Liebeke M."/>
            <person name="Amann R."/>
            <person name="Knittel K."/>
        </authorList>
    </citation>
    <scope>NUCLEOTIDE SEQUENCE</scope>
    <source>
        <strain evidence="20">Gfbio:e3339647-f889-4370-9287-4fb5cb688e4c:AG392D22_GoMArc1</strain>
    </source>
</reference>
<dbReference type="GO" id="GO:0005886">
    <property type="term" value="C:plasma membrane"/>
    <property type="evidence" value="ECO:0007669"/>
    <property type="project" value="UniProtKB-SubCell"/>
</dbReference>
<comment type="catalytic activity">
    <reaction evidence="17">
        <text>5-methyl-5,6,7,8-tetrahydromethanopterin + coenzyme M + 2 Na(+)(in) = 5,6,7,8-tetrahydromethanopterin + methyl-coenzyme M + 2 Na(+)(out)</text>
        <dbReference type="Rhea" id="RHEA:53492"/>
        <dbReference type="ChEBI" id="CHEBI:29101"/>
        <dbReference type="ChEBI" id="CHEBI:58103"/>
        <dbReference type="ChEBI" id="CHEBI:58116"/>
        <dbReference type="ChEBI" id="CHEBI:58286"/>
        <dbReference type="ChEBI" id="CHEBI:58319"/>
        <dbReference type="EC" id="7.2.1.4"/>
    </reaction>
</comment>
<evidence type="ECO:0000256" key="11">
    <source>
        <dbReference type="ARBA" id="ARBA00022692"/>
    </source>
</evidence>
<evidence type="ECO:0000256" key="14">
    <source>
        <dbReference type="ARBA" id="ARBA00022994"/>
    </source>
</evidence>
<evidence type="ECO:0000256" key="16">
    <source>
        <dbReference type="ARBA" id="ARBA00029818"/>
    </source>
</evidence>
<dbReference type="EC" id="7.2.1.4" evidence="18"/>
<evidence type="ECO:0000256" key="17">
    <source>
        <dbReference type="ARBA" id="ARBA00044880"/>
    </source>
</evidence>
<evidence type="ECO:0000256" key="13">
    <source>
        <dbReference type="ARBA" id="ARBA00022989"/>
    </source>
</evidence>
<evidence type="ECO:0000256" key="3">
    <source>
        <dbReference type="ARBA" id="ARBA00004839"/>
    </source>
</evidence>
<comment type="caution">
    <text evidence="20">The sequence shown here is derived from an EMBL/GenBank/DDBJ whole genome shotgun (WGS) entry which is preliminary data.</text>
</comment>
<keyword evidence="10 20" id="KW-0808">Transferase</keyword>
<proteinExistence type="inferred from homology"/>
<comment type="pathway">
    <text evidence="3">One-carbon metabolism; methanogenesis from CO(2); methyl-coenzyme M from 5,10-methylene-5,6,7,8-tetrahydromethanopterin: step 2/2.</text>
</comment>
<comment type="subcellular location">
    <subcellularLocation>
        <location evidence="2">Cell membrane</location>
        <topology evidence="2">Single-pass membrane protein</topology>
    </subcellularLocation>
</comment>
<evidence type="ECO:0000313" key="20">
    <source>
        <dbReference type="EMBL" id="CAD6494005.1"/>
    </source>
</evidence>
<evidence type="ECO:0000256" key="19">
    <source>
        <dbReference type="SAM" id="Phobius"/>
    </source>
</evidence>
<keyword evidence="9 20" id="KW-0489">Methyltransferase</keyword>
<keyword evidence="15 19" id="KW-0472">Membrane</keyword>
<comment type="subunit">
    <text evidence="5">The complex is composed of 8 subunits; MtrA, MtrB, MtrC, MtrD, MtrE, MtrF, MtrG and MtrH.</text>
</comment>
<comment type="function">
    <text evidence="1">Part of a complex that catalyzes the formation of methyl-coenzyme M and tetrahydromethanopterin from coenzyme M and methyl-tetrahydromethanopterin. This is an energy-conserving, sodium-ion translocating step.</text>
</comment>
<name>A0A811TGX9_9EURY</name>
<evidence type="ECO:0000256" key="18">
    <source>
        <dbReference type="ARBA" id="ARBA00044970"/>
    </source>
</evidence>
<sequence length="101" mass="11199">MYVLIDLDENVAIDPELGVIGEMDEYNITANLAIMADRLDKLENIADDLFESLDPMTTPLITYPNREGIYRNLGRVSNFAYGFIFGMLIAALLALGLKGVI</sequence>
<keyword evidence="13 19" id="KW-1133">Transmembrane helix</keyword>
<keyword evidence="7" id="KW-1003">Cell membrane</keyword>
<evidence type="ECO:0000256" key="7">
    <source>
        <dbReference type="ARBA" id="ARBA00022475"/>
    </source>
</evidence>
<keyword evidence="11 19" id="KW-0812">Transmembrane</keyword>
<evidence type="ECO:0000256" key="4">
    <source>
        <dbReference type="ARBA" id="ARBA00010027"/>
    </source>
</evidence>
<evidence type="ECO:0000256" key="12">
    <source>
        <dbReference type="ARBA" id="ARBA00022967"/>
    </source>
</evidence>
<evidence type="ECO:0000256" key="2">
    <source>
        <dbReference type="ARBA" id="ARBA00004162"/>
    </source>
</evidence>
<dbReference type="GO" id="GO:0006730">
    <property type="term" value="P:one-carbon metabolic process"/>
    <property type="evidence" value="ECO:0007669"/>
    <property type="project" value="UniProtKB-KW"/>
</dbReference>
<dbReference type="NCBIfam" id="TIGR04166">
    <property type="entry name" value="methano_MtrB"/>
    <property type="match status" value="1"/>
</dbReference>
<evidence type="ECO:0000256" key="8">
    <source>
        <dbReference type="ARBA" id="ARBA00022563"/>
    </source>
</evidence>
<dbReference type="AlphaFoldDB" id="A0A811TGX9"/>
<dbReference type="Proteomes" id="UP000634805">
    <property type="component" value="Unassembled WGS sequence"/>
</dbReference>
<dbReference type="GO" id="GO:0032259">
    <property type="term" value="P:methylation"/>
    <property type="evidence" value="ECO:0007669"/>
    <property type="project" value="UniProtKB-KW"/>
</dbReference>
<dbReference type="UniPathway" id="UPA00640">
    <property type="reaction ID" value="UER00698"/>
</dbReference>
<organism evidence="20 21">
    <name type="scientific">Candidatus Argoarchaeum ethanivorans</name>
    <dbReference type="NCBI Taxonomy" id="2608793"/>
    <lineage>
        <taxon>Archaea</taxon>
        <taxon>Methanobacteriati</taxon>
        <taxon>Methanobacteriota</taxon>
        <taxon>Stenosarchaea group</taxon>
        <taxon>Methanomicrobia</taxon>
        <taxon>Methanosarcinales</taxon>
        <taxon>Methanosarcinales incertae sedis</taxon>
        <taxon>GOM Arc I cluster</taxon>
        <taxon>Candidatus Argoarchaeum</taxon>
    </lineage>
</organism>
<evidence type="ECO:0000256" key="15">
    <source>
        <dbReference type="ARBA" id="ARBA00023136"/>
    </source>
</evidence>